<sequence>MKSALAADLKGRSGVVIGHLSCMTRIRQVIDNALPRADPIFMPHAALWIAQQRQLIAIGGALKPPENVVHTCSGQSLDDISSSSQAAPTLFLVYLFGAKRKRIAPQKEKES</sequence>
<name>A0A9N9YCL1_9HYPO</name>
<accession>A0A9N9YCL1</accession>
<proteinExistence type="predicted"/>
<dbReference type="AlphaFoldDB" id="A0A9N9YCL1"/>
<organism evidence="1 2">
    <name type="scientific">Clonostachys byssicola</name>
    <dbReference type="NCBI Taxonomy" id="160290"/>
    <lineage>
        <taxon>Eukaryota</taxon>
        <taxon>Fungi</taxon>
        <taxon>Dikarya</taxon>
        <taxon>Ascomycota</taxon>
        <taxon>Pezizomycotina</taxon>
        <taxon>Sordariomycetes</taxon>
        <taxon>Hypocreomycetidae</taxon>
        <taxon>Hypocreales</taxon>
        <taxon>Bionectriaceae</taxon>
        <taxon>Clonostachys</taxon>
    </lineage>
</organism>
<comment type="caution">
    <text evidence="1">The sequence shown here is derived from an EMBL/GenBank/DDBJ whole genome shotgun (WGS) entry which is preliminary data.</text>
</comment>
<reference evidence="2" key="1">
    <citation type="submission" date="2019-06" db="EMBL/GenBank/DDBJ databases">
        <authorList>
            <person name="Broberg M."/>
        </authorList>
    </citation>
    <scope>NUCLEOTIDE SEQUENCE [LARGE SCALE GENOMIC DNA]</scope>
</reference>
<reference evidence="1 2" key="2">
    <citation type="submission" date="2021-10" db="EMBL/GenBank/DDBJ databases">
        <authorList>
            <person name="Piombo E."/>
        </authorList>
    </citation>
    <scope>NUCLEOTIDE SEQUENCE [LARGE SCALE GENOMIC DNA]</scope>
</reference>
<gene>
    <name evidence="1" type="ORF">CBYS24578_00002116</name>
</gene>
<protein>
    <submittedName>
        <fullName evidence="1">Uncharacterized protein</fullName>
    </submittedName>
</protein>
<evidence type="ECO:0000313" key="2">
    <source>
        <dbReference type="Proteomes" id="UP000754883"/>
    </source>
</evidence>
<evidence type="ECO:0000313" key="1">
    <source>
        <dbReference type="EMBL" id="CAH0002563.1"/>
    </source>
</evidence>
<dbReference type="Proteomes" id="UP000754883">
    <property type="component" value="Unassembled WGS sequence"/>
</dbReference>
<dbReference type="EMBL" id="CABFNO020001560">
    <property type="protein sequence ID" value="CAH0002563.1"/>
    <property type="molecule type" value="Genomic_DNA"/>
</dbReference>
<keyword evidence="2" id="KW-1185">Reference proteome</keyword>